<dbReference type="InterPro" id="IPR050553">
    <property type="entry name" value="Thioredoxin_ResA/DsbE_sf"/>
</dbReference>
<dbReference type="GO" id="GO:0030313">
    <property type="term" value="C:cell envelope"/>
    <property type="evidence" value="ECO:0007669"/>
    <property type="project" value="UniProtKB-SubCell"/>
</dbReference>
<dbReference type="CDD" id="cd02966">
    <property type="entry name" value="TlpA_like_family"/>
    <property type="match status" value="1"/>
</dbReference>
<organism evidence="6 7">
    <name type="scientific">Geofilum rubicundum JCM 15548</name>
    <dbReference type="NCBI Taxonomy" id="1236989"/>
    <lineage>
        <taxon>Bacteria</taxon>
        <taxon>Pseudomonadati</taxon>
        <taxon>Bacteroidota</taxon>
        <taxon>Bacteroidia</taxon>
        <taxon>Marinilabiliales</taxon>
        <taxon>Marinilabiliaceae</taxon>
        <taxon>Geofilum</taxon>
    </lineage>
</organism>
<dbReference type="Pfam" id="PF00578">
    <property type="entry name" value="AhpC-TSA"/>
    <property type="match status" value="1"/>
</dbReference>
<dbReference type="Proteomes" id="UP000032900">
    <property type="component" value="Unassembled WGS sequence"/>
</dbReference>
<dbReference type="AlphaFoldDB" id="A0A0E9LS40"/>
<dbReference type="InterPro" id="IPR013766">
    <property type="entry name" value="Thioredoxin_domain"/>
</dbReference>
<feature type="domain" description="Thioredoxin" evidence="5">
    <location>
        <begin position="250"/>
        <end position="387"/>
    </location>
</feature>
<evidence type="ECO:0000256" key="4">
    <source>
        <dbReference type="ARBA" id="ARBA00023284"/>
    </source>
</evidence>
<keyword evidence="3" id="KW-1015">Disulfide bond</keyword>
<proteinExistence type="predicted"/>
<dbReference type="PANTHER" id="PTHR42852">
    <property type="entry name" value="THIOL:DISULFIDE INTERCHANGE PROTEIN DSBE"/>
    <property type="match status" value="1"/>
</dbReference>
<dbReference type="OrthoDB" id="6399635at2"/>
<dbReference type="STRING" id="1236989.JCM15548_1473"/>
<protein>
    <submittedName>
        <fullName evidence="6">Thiol:disulfide interchange protein</fullName>
    </submittedName>
</protein>
<comment type="subcellular location">
    <subcellularLocation>
        <location evidence="1">Cell envelope</location>
    </subcellularLocation>
</comment>
<dbReference type="RefSeq" id="WP_062122204.1">
    <property type="nucleotide sequence ID" value="NZ_BAZW01000002.1"/>
</dbReference>
<name>A0A0E9LS40_9BACT</name>
<dbReference type="PANTHER" id="PTHR42852:SF6">
    <property type="entry name" value="THIOL:DISULFIDE INTERCHANGE PROTEIN DSBE"/>
    <property type="match status" value="1"/>
</dbReference>
<evidence type="ECO:0000313" key="7">
    <source>
        <dbReference type="Proteomes" id="UP000032900"/>
    </source>
</evidence>
<gene>
    <name evidence="6" type="ORF">JCM15548_1473</name>
</gene>
<comment type="caution">
    <text evidence="6">The sequence shown here is derived from an EMBL/GenBank/DDBJ whole genome shotgun (WGS) entry which is preliminary data.</text>
</comment>
<evidence type="ECO:0000256" key="2">
    <source>
        <dbReference type="ARBA" id="ARBA00022748"/>
    </source>
</evidence>
<evidence type="ECO:0000259" key="5">
    <source>
        <dbReference type="PROSITE" id="PS51352"/>
    </source>
</evidence>
<evidence type="ECO:0000256" key="1">
    <source>
        <dbReference type="ARBA" id="ARBA00004196"/>
    </source>
</evidence>
<accession>A0A0E9LS40</accession>
<dbReference type="GO" id="GO:0017004">
    <property type="term" value="P:cytochrome complex assembly"/>
    <property type="evidence" value="ECO:0007669"/>
    <property type="project" value="UniProtKB-KW"/>
</dbReference>
<reference evidence="6 7" key="1">
    <citation type="journal article" date="2015" name="Microbes Environ.">
        <title>Distribution and evolution of nitrogen fixation genes in the phylum bacteroidetes.</title>
        <authorList>
            <person name="Inoue J."/>
            <person name="Oshima K."/>
            <person name="Suda W."/>
            <person name="Sakamoto M."/>
            <person name="Iino T."/>
            <person name="Noda S."/>
            <person name="Hongoh Y."/>
            <person name="Hattori M."/>
            <person name="Ohkuma M."/>
        </authorList>
    </citation>
    <scope>NUCLEOTIDE SEQUENCE [LARGE SCALE GENOMIC DNA]</scope>
    <source>
        <strain evidence="6">JCM 15548</strain>
    </source>
</reference>
<sequence length="387" mass="44022">MKQILNLVLALTLFAGCTQQDEFIVKGQIDNAETEKIYLYRMDLSQDVLLDSATIKRDGSFKMEQPGLHEPTFFKLSLSPKRFITLLGDTTEVIEVIGQEAKFSTNYSVRNSLGSKHVQMLQEKITQLRQAVDSLMAVYNHLSAEEQVRQMEAISGELTDLIANYKTEVGSFIMDHPRSFASYYALFLTLSDETMVMNIMDKEDQIYFSTIATSLNLLYPESPRVRQLYDLVLQAKAEERKARLMDIINNADGSGAPDLSVPDIHGKEISLSSLKGKVVLLSFSASWDNASVREDQKLKPIYQKYKNRGFEIYQVGLERSKVLWENALLQNEIPWISVSDLNYTESRAARTYNIQKLPANYLISREGEIIGKDLFGARLEEKLKEVL</sequence>
<dbReference type="InterPro" id="IPR036249">
    <property type="entry name" value="Thioredoxin-like_sf"/>
</dbReference>
<dbReference type="Gene3D" id="3.40.30.10">
    <property type="entry name" value="Glutaredoxin"/>
    <property type="match status" value="1"/>
</dbReference>
<dbReference type="PROSITE" id="PS51257">
    <property type="entry name" value="PROKAR_LIPOPROTEIN"/>
    <property type="match status" value="1"/>
</dbReference>
<keyword evidence="7" id="KW-1185">Reference proteome</keyword>
<dbReference type="InterPro" id="IPR000866">
    <property type="entry name" value="AhpC/TSA"/>
</dbReference>
<dbReference type="EMBL" id="BAZW01000002">
    <property type="protein sequence ID" value="GAO28387.1"/>
    <property type="molecule type" value="Genomic_DNA"/>
</dbReference>
<evidence type="ECO:0000313" key="6">
    <source>
        <dbReference type="EMBL" id="GAO28387.1"/>
    </source>
</evidence>
<dbReference type="PROSITE" id="PS51352">
    <property type="entry name" value="THIOREDOXIN_2"/>
    <property type="match status" value="1"/>
</dbReference>
<evidence type="ECO:0000256" key="3">
    <source>
        <dbReference type="ARBA" id="ARBA00023157"/>
    </source>
</evidence>
<keyword evidence="2" id="KW-0201">Cytochrome c-type biogenesis</keyword>
<keyword evidence="4" id="KW-0676">Redox-active center</keyword>
<dbReference type="SUPFAM" id="SSF52833">
    <property type="entry name" value="Thioredoxin-like"/>
    <property type="match status" value="1"/>
</dbReference>